<dbReference type="FunFam" id="3.30.160.60:FF:001115">
    <property type="entry name" value="Zinc finger protein 236"/>
    <property type="match status" value="1"/>
</dbReference>
<dbReference type="OrthoDB" id="6077919at2759"/>
<dbReference type="GO" id="GO:0008270">
    <property type="term" value="F:zinc ion binding"/>
    <property type="evidence" value="ECO:0007669"/>
    <property type="project" value="UniProtKB-KW"/>
</dbReference>
<protein>
    <recommendedName>
        <fullName evidence="14">C2H2-type domain-containing protein</fullName>
    </recommendedName>
</protein>
<feature type="domain" description="C2H2-type" evidence="14">
    <location>
        <begin position="487"/>
        <end position="514"/>
    </location>
</feature>
<feature type="region of interest" description="Disordered" evidence="13">
    <location>
        <begin position="1"/>
        <end position="34"/>
    </location>
</feature>
<feature type="domain" description="C2H2-type" evidence="14">
    <location>
        <begin position="285"/>
        <end position="313"/>
    </location>
</feature>
<dbReference type="GO" id="GO:0000981">
    <property type="term" value="F:DNA-binding transcription factor activity, RNA polymerase II-specific"/>
    <property type="evidence" value="ECO:0007669"/>
    <property type="project" value="TreeGrafter"/>
</dbReference>
<evidence type="ECO:0000313" key="15">
    <source>
        <dbReference type="EnsemblMetazoa" id="XP_038077231.1"/>
    </source>
</evidence>
<feature type="domain" description="C2H2-type" evidence="14">
    <location>
        <begin position="33"/>
        <end position="62"/>
    </location>
</feature>
<feature type="compositionally biased region" description="Low complexity" evidence="13">
    <location>
        <begin position="740"/>
        <end position="750"/>
    </location>
</feature>
<dbReference type="FunFam" id="3.30.160.60:FF:003288">
    <property type="entry name" value="Uncharacterized protein"/>
    <property type="match status" value="1"/>
</dbReference>
<keyword evidence="16" id="KW-1185">Reference proteome</keyword>
<feature type="domain" description="C2H2-type" evidence="14">
    <location>
        <begin position="225"/>
        <end position="252"/>
    </location>
</feature>
<proteinExistence type="inferred from homology"/>
<feature type="domain" description="C2H2-type" evidence="14">
    <location>
        <begin position="253"/>
        <end position="281"/>
    </location>
</feature>
<dbReference type="FunFam" id="3.30.160.60:FF:000226">
    <property type="entry name" value="Zinc finger protein 236 variant"/>
    <property type="match status" value="2"/>
</dbReference>
<evidence type="ECO:0000256" key="4">
    <source>
        <dbReference type="ARBA" id="ARBA00022723"/>
    </source>
</evidence>
<dbReference type="InterPro" id="IPR013087">
    <property type="entry name" value="Znf_C2H2_type"/>
</dbReference>
<feature type="domain" description="C2H2-type" evidence="14">
    <location>
        <begin position="197"/>
        <end position="224"/>
    </location>
</feature>
<accession>A0A914BND1</accession>
<evidence type="ECO:0000256" key="1">
    <source>
        <dbReference type="ARBA" id="ARBA00003767"/>
    </source>
</evidence>
<dbReference type="SUPFAM" id="SSF57667">
    <property type="entry name" value="beta-beta-alpha zinc fingers"/>
    <property type="match status" value="16"/>
</dbReference>
<keyword evidence="8" id="KW-0805">Transcription regulation</keyword>
<keyword evidence="5" id="KW-0677">Repeat</keyword>
<feature type="domain" description="C2H2-type" evidence="14">
    <location>
        <begin position="967"/>
        <end position="994"/>
    </location>
</feature>
<evidence type="ECO:0000256" key="10">
    <source>
        <dbReference type="ARBA" id="ARBA00023163"/>
    </source>
</evidence>
<feature type="domain" description="C2H2-type" evidence="14">
    <location>
        <begin position="118"/>
        <end position="145"/>
    </location>
</feature>
<dbReference type="OMA" id="HEINDKP"/>
<feature type="domain" description="C2H2-type" evidence="14">
    <location>
        <begin position="995"/>
        <end position="1023"/>
    </location>
</feature>
<feature type="region of interest" description="Disordered" evidence="13">
    <location>
        <begin position="1609"/>
        <end position="1633"/>
    </location>
</feature>
<feature type="domain" description="C2H2-type" evidence="14">
    <location>
        <begin position="149"/>
        <end position="171"/>
    </location>
</feature>
<reference evidence="15" key="1">
    <citation type="submission" date="2022-11" db="UniProtKB">
        <authorList>
            <consortium name="EnsemblMetazoa"/>
        </authorList>
    </citation>
    <scope>IDENTIFICATION</scope>
</reference>
<dbReference type="GO" id="GO:0000978">
    <property type="term" value="F:RNA polymerase II cis-regulatory region sequence-specific DNA binding"/>
    <property type="evidence" value="ECO:0007669"/>
    <property type="project" value="TreeGrafter"/>
</dbReference>
<feature type="domain" description="C2H2-type" evidence="14">
    <location>
        <begin position="693"/>
        <end position="720"/>
    </location>
</feature>
<sequence>MPRPRGPKPRYRPEGQDGLEDNVGPRSPGTGPYQCEVPTCSQTFSRWNQLKRHERNHASDKPHRCDKCPSSFNLEYNLMLHKATHTMGKPECPDCQKTFSRVASLKAHIMLHEREENVMCAECGDEFSLQSQLDKHLLEHQEEASGTLYECRLCNKEFVAQILLKEHMKNHQRMIRSRVSSGQTQARRAVDRSMFHQECDFCLKTFKKPSQLVRHMRIHTGEKPYKCSVCTKSFNQKGSLQIHMTKHTGDKPHKCEFCPSVFSQKGNLRAHVARVHDLNKEVAMYPCEACSCSYRKLGSLNSHITRVHGGLVATDKENDATSDLGEGTSNLQLDGPALSSSMVSDVIQQLLELSEHSEEHSYAHQQIQQIALGAGGNITSDILQQALENSGLSNDKQEGSSDVTSASRQVAVFAELLQKQKTLRLRRGRLHSCKFCSKTFKKPSDLARHIRIHTRERPFKCTQCFRSFTVKSTMTAHLKTHTGIKEYKCHVCNKLFATHGSLKVHLRLHTGAKPFDCPHCDKKFRTTGHRTTHIASHFKENSLRRAKPHRQKQKLPRQDLDLPDVQLQEPILITDTGLIQQLPRNSAMYNNEYIGNGLQQGGSSIDRPYKCAYCAKSFKKSSHLKQHVRSHTGEKPYRCLQCGKSFVSSGVLKSHSRTHSGIKSYKCLLCACTFTTNGSLKRHMSTHSEVRPFMCPYCQKTFKTSVNCKKHMKTHKRELGLQALEQVSAAAQETDENENPSQTQQLQAQPTSQQSIVDQLAAVGAVSVQNQASLLGQLSSQTQEVLRQQASLESSDTNLSSQALAQGALAQSNLDALTAQDTLSQATINSQTFLLTQQLANLANSQTGLTQEQQISLQTQQIQQQLEAITGQSSGIFQPNVVVQPDQIPTQTVNQRMRLLRAEMEDGKRTYRCGYCNKAFKKSSHLKQHIRSHTGEKPYTCIQCGRSFVSSGVLKSHQRTHTGVKAYACNICNTSFTTNGSLTRHMTIHSDVRPFDCPNCDESFRTAIHLKRHIRAAHEEIERSAGAENRRTRNVVVFTDEETKELKKTLPPRNASVSEKVLIQEVLDKDRISEIQDKNEILEKGPKFANKCDHCPKSFKKPSDLVRHIRIHTGEKPFKCDECGKTFTVKSTLECHMRTHRGGKSVTCHICRTVFATKGSLKVHMRLHTGAKPFKCPHCDERFRTSGSRKMHIMAHFKPLTIKKVGKASHKSATTNADQQYNLAESTNAQAASNLSVEETEQTLLQQQQQALGGQAQVLPITIAGNEGLTFGDGGMGGTVMQGLEGLQLQLTATNLGQGLQLQGLDQSITVQIDPSLLQQLQHGSLNPIMLQAGDLNLGQIGLQLPQSDQGLVTTAPEQNLPQSGFTQVADPQQHLLVRIDPSMLQVPVDNPPLVSNTTDSTPVTLDSSLITPTQQQELPIIPVSFSAGSSQPSTSQVLIHPNVDQALNLSTVNSGARALPEDLTHPAQQLNQPLQSQKRPQMAMSDVAGALVQSTTPMTSLVTTQPSIITSQTDPIINEMLQTVHDERSLALGDSALTADPSSVGQQTFQLSLGGETINLSQNIVLQTGIGAITGASNQTSLSQPGEASTSMSQSTMEVLKVNIYQDPEQDASSREETLDESPDASEAKQSTISVTEAAASIGSLYTCNAQDCTLVFTSMNQLRKHQSDAHGDLRPFVCSICNKAFKRHSHLKEHESTHLPKTPTVRGSKTTPFKCDICAKAFSKQSQLQRHVRIHTGERPFTCPQCDKGFNQKNSLQMHMMRHTGEKPHQCEFCNMAFSQRGNLRVHKIRAHNTGTFDPGQPIPTEMEDGEDMSEVMGSVPAGETSGAQESIDLESIVPNFFT</sequence>
<keyword evidence="7" id="KW-0862">Zinc</keyword>
<name>A0A914BND1_PATMI</name>
<dbReference type="FunFam" id="3.30.160.60:FF:000573">
    <property type="entry name" value="Putative zinc finger protein 236"/>
    <property type="match status" value="1"/>
</dbReference>
<dbReference type="FunFam" id="3.30.160.60:FF:000376">
    <property type="entry name" value="Zinc finger protein 236"/>
    <property type="match status" value="1"/>
</dbReference>
<dbReference type="FunFam" id="3.30.160.60:FF:000744">
    <property type="entry name" value="zinc finger E-box-binding homeobox 1"/>
    <property type="match status" value="2"/>
</dbReference>
<dbReference type="InterPro" id="IPR036236">
    <property type="entry name" value="Znf_C2H2_sf"/>
</dbReference>
<feature type="domain" description="C2H2-type" evidence="14">
    <location>
        <begin position="1118"/>
        <end position="1145"/>
    </location>
</feature>
<dbReference type="FunFam" id="3.30.160.60:FF:000301">
    <property type="entry name" value="Zinc finger protein 236"/>
    <property type="match status" value="2"/>
</dbReference>
<comment type="subcellular location">
    <subcellularLocation>
        <location evidence="2">Nucleus</location>
    </subcellularLocation>
</comment>
<dbReference type="PANTHER" id="PTHR24396:SF19">
    <property type="entry name" value="FI01119P"/>
    <property type="match status" value="1"/>
</dbReference>
<evidence type="ECO:0000256" key="3">
    <source>
        <dbReference type="ARBA" id="ARBA00006991"/>
    </source>
</evidence>
<dbReference type="RefSeq" id="XP_038077231.1">
    <property type="nucleotide sequence ID" value="XM_038221303.1"/>
</dbReference>
<dbReference type="PROSITE" id="PS50157">
    <property type="entry name" value="ZINC_FINGER_C2H2_2"/>
    <property type="match status" value="30"/>
</dbReference>
<feature type="domain" description="C2H2-type" evidence="14">
    <location>
        <begin position="637"/>
        <end position="664"/>
    </location>
</feature>
<dbReference type="PANTHER" id="PTHR24396">
    <property type="entry name" value="ZINC FINGER PROTEIN"/>
    <property type="match status" value="1"/>
</dbReference>
<dbReference type="CTD" id="7776"/>
<feature type="domain" description="C2H2-type" evidence="14">
    <location>
        <begin position="1090"/>
        <end position="1117"/>
    </location>
</feature>
<feature type="domain" description="C2H2-type" evidence="14">
    <location>
        <begin position="911"/>
        <end position="938"/>
    </location>
</feature>
<dbReference type="FunFam" id="3.30.160.60:FF:002262">
    <property type="entry name" value="Zinc finger protein 236"/>
    <property type="match status" value="1"/>
</dbReference>
<dbReference type="EnsemblMetazoa" id="XM_038221303.1">
    <property type="protein sequence ID" value="XP_038077231.1"/>
    <property type="gene ID" value="LOC119745078"/>
</dbReference>
<dbReference type="PROSITE" id="PS00028">
    <property type="entry name" value="ZINC_FINGER_C2H2_1"/>
    <property type="match status" value="30"/>
</dbReference>
<feature type="domain" description="C2H2-type" evidence="14">
    <location>
        <begin position="63"/>
        <end position="90"/>
    </location>
</feature>
<feature type="domain" description="C2H2-type" evidence="14">
    <location>
        <begin position="1146"/>
        <end position="1173"/>
    </location>
</feature>
<feature type="domain" description="C2H2-type" evidence="14">
    <location>
        <begin position="1715"/>
        <end position="1742"/>
    </location>
</feature>
<dbReference type="FunFam" id="3.30.160.60:FF:000597">
    <property type="entry name" value="zinc finger protein 236 isoform X3"/>
    <property type="match status" value="1"/>
</dbReference>
<feature type="domain" description="C2H2-type" evidence="14">
    <location>
        <begin position="515"/>
        <end position="542"/>
    </location>
</feature>
<evidence type="ECO:0000259" key="14">
    <source>
        <dbReference type="PROSITE" id="PS50157"/>
    </source>
</evidence>
<feature type="domain" description="C2H2-type" evidence="14">
    <location>
        <begin position="939"/>
        <end position="966"/>
    </location>
</feature>
<dbReference type="GeneID" id="119745078"/>
<keyword evidence="6 12" id="KW-0863">Zinc-finger</keyword>
<feature type="compositionally biased region" description="Basic residues" evidence="13">
    <location>
        <begin position="1"/>
        <end position="10"/>
    </location>
</feature>
<dbReference type="GO" id="GO:0045893">
    <property type="term" value="P:positive regulation of DNA-templated transcription"/>
    <property type="evidence" value="ECO:0007669"/>
    <property type="project" value="UniProtKB-ARBA"/>
</dbReference>
<evidence type="ECO:0000256" key="5">
    <source>
        <dbReference type="ARBA" id="ARBA00022737"/>
    </source>
</evidence>
<dbReference type="FunFam" id="3.30.160.60:FF:002343">
    <property type="entry name" value="Zinc finger protein 33A"/>
    <property type="match status" value="1"/>
</dbReference>
<dbReference type="FunFam" id="3.30.160.60:FF:000481">
    <property type="entry name" value="zinc finger protein 236"/>
    <property type="match status" value="1"/>
</dbReference>
<feature type="domain" description="C2H2-type" evidence="14">
    <location>
        <begin position="665"/>
        <end position="692"/>
    </location>
</feature>
<dbReference type="FunFam" id="3.30.160.60:FF:000264">
    <property type="entry name" value="Zinc finger protein 236"/>
    <property type="match status" value="2"/>
</dbReference>
<dbReference type="FunFam" id="3.30.160.60:FF:000385">
    <property type="entry name" value="Zinc finger protein 236 variant"/>
    <property type="match status" value="1"/>
</dbReference>
<dbReference type="Proteomes" id="UP000887568">
    <property type="component" value="Unplaced"/>
</dbReference>
<dbReference type="Pfam" id="PF13912">
    <property type="entry name" value="zf-C2H2_6"/>
    <property type="match status" value="1"/>
</dbReference>
<feature type="domain" description="C2H2-type" evidence="14">
    <location>
        <begin position="1743"/>
        <end position="1770"/>
    </location>
</feature>
<keyword evidence="10" id="KW-0804">Transcription</keyword>
<keyword evidence="11" id="KW-0539">Nucleus</keyword>
<evidence type="ECO:0000256" key="13">
    <source>
        <dbReference type="SAM" id="MobiDB-lite"/>
    </source>
</evidence>
<feature type="domain" description="C2H2-type" evidence="14">
    <location>
        <begin position="459"/>
        <end position="486"/>
    </location>
</feature>
<dbReference type="Pfam" id="PF00096">
    <property type="entry name" value="zf-C2H2"/>
    <property type="match status" value="24"/>
</dbReference>
<comment type="similarity">
    <text evidence="3">Belongs to the krueppel C2H2-type zinc-finger protein family.</text>
</comment>
<feature type="domain" description="C2H2-type" evidence="14">
    <location>
        <begin position="431"/>
        <end position="458"/>
    </location>
</feature>
<organism evidence="15 16">
    <name type="scientific">Patiria miniata</name>
    <name type="common">Bat star</name>
    <name type="synonym">Asterina miniata</name>
    <dbReference type="NCBI Taxonomy" id="46514"/>
    <lineage>
        <taxon>Eukaryota</taxon>
        <taxon>Metazoa</taxon>
        <taxon>Echinodermata</taxon>
        <taxon>Eleutherozoa</taxon>
        <taxon>Asterozoa</taxon>
        <taxon>Asteroidea</taxon>
        <taxon>Valvatacea</taxon>
        <taxon>Valvatida</taxon>
        <taxon>Asterinidae</taxon>
        <taxon>Patiria</taxon>
    </lineage>
</organism>
<dbReference type="InterPro" id="IPR051643">
    <property type="entry name" value="Transcr_Reg_ZincFinger"/>
</dbReference>
<dbReference type="Gene3D" id="3.30.160.60">
    <property type="entry name" value="Classic Zinc Finger"/>
    <property type="match status" value="26"/>
</dbReference>
<evidence type="ECO:0000256" key="11">
    <source>
        <dbReference type="ARBA" id="ARBA00023242"/>
    </source>
</evidence>
<dbReference type="GO" id="GO:0005634">
    <property type="term" value="C:nucleus"/>
    <property type="evidence" value="ECO:0007669"/>
    <property type="project" value="UniProtKB-SubCell"/>
</dbReference>
<evidence type="ECO:0000313" key="16">
    <source>
        <dbReference type="Proteomes" id="UP000887568"/>
    </source>
</evidence>
<dbReference type="FunFam" id="3.30.160.60:FF:000145">
    <property type="entry name" value="Zinc finger protein 574"/>
    <property type="match status" value="1"/>
</dbReference>
<feature type="domain" description="C2H2-type" evidence="14">
    <location>
        <begin position="1174"/>
        <end position="1196"/>
    </location>
</feature>
<feature type="region of interest" description="Disordered" evidence="13">
    <location>
        <begin position="729"/>
        <end position="750"/>
    </location>
</feature>
<keyword evidence="9" id="KW-0238">DNA-binding</keyword>
<evidence type="ECO:0000256" key="12">
    <source>
        <dbReference type="PROSITE-ProRule" id="PRU00042"/>
    </source>
</evidence>
<feature type="domain" description="C2H2-type" evidence="14">
    <location>
        <begin position="1771"/>
        <end position="1794"/>
    </location>
</feature>
<evidence type="ECO:0000256" key="8">
    <source>
        <dbReference type="ARBA" id="ARBA00023015"/>
    </source>
</evidence>
<dbReference type="SMART" id="SM00355">
    <property type="entry name" value="ZnF_C2H2"/>
    <property type="match status" value="30"/>
</dbReference>
<dbReference type="GO" id="GO:0005694">
    <property type="term" value="C:chromosome"/>
    <property type="evidence" value="ECO:0007669"/>
    <property type="project" value="UniProtKB-ARBA"/>
</dbReference>
<comment type="function">
    <text evidence="1">May be involved in transcriptional regulation.</text>
</comment>
<evidence type="ECO:0000256" key="2">
    <source>
        <dbReference type="ARBA" id="ARBA00004123"/>
    </source>
</evidence>
<evidence type="ECO:0000256" key="7">
    <source>
        <dbReference type="ARBA" id="ARBA00022833"/>
    </source>
</evidence>
<dbReference type="FunFam" id="3.30.160.60:FF:000176">
    <property type="entry name" value="zinc finger protein 70"/>
    <property type="match status" value="1"/>
</dbReference>
<feature type="domain" description="C2H2-type" evidence="14">
    <location>
        <begin position="90"/>
        <end position="117"/>
    </location>
</feature>
<feature type="domain" description="C2H2-type" evidence="14">
    <location>
        <begin position="1678"/>
        <end position="1705"/>
    </location>
</feature>
<feature type="domain" description="C2H2-type" evidence="14">
    <location>
        <begin position="609"/>
        <end position="636"/>
    </location>
</feature>
<feature type="domain" description="C2H2-type" evidence="14">
    <location>
        <begin position="1647"/>
        <end position="1677"/>
    </location>
</feature>
<evidence type="ECO:0000256" key="6">
    <source>
        <dbReference type="ARBA" id="ARBA00022771"/>
    </source>
</evidence>
<keyword evidence="4" id="KW-0479">Metal-binding</keyword>
<evidence type="ECO:0000256" key="9">
    <source>
        <dbReference type="ARBA" id="ARBA00023125"/>
    </source>
</evidence>
<dbReference type="FunFam" id="3.30.160.60:FF:001732">
    <property type="entry name" value="Zgc:162936"/>
    <property type="match status" value="1"/>
</dbReference>